<proteinExistence type="predicted"/>
<feature type="compositionally biased region" description="Polar residues" evidence="1">
    <location>
        <begin position="1"/>
        <end position="11"/>
    </location>
</feature>
<dbReference type="AlphaFoldDB" id="A0A7C4QNZ6"/>
<protein>
    <submittedName>
        <fullName evidence="3">Uncharacterized protein</fullName>
    </submittedName>
</protein>
<sequence>MTTAVPHQPTTPERPAWLKPRAPTGVTSPPPTPPGPCVLNVPVPASRWTFSEWSAWCKREFGWGLALSAVLHLTLLLLLSFVVLQGRGTFGWIVQGSLGEEGPEEELDVPLDSRLEAASTTQPFEFVAIAEAEGLEPVLQGAAERIHGALDADGSADHDLGEFGRNVAVPASAITKGSFTVWTNPEVPAPGQAYEIVIQVKLPPHIKSYRLRDLTGTVRGTDRYFKAIAFKPNERRNVTDGVVQVRIPIPGAEELVRDTIKVQSAVLKEEQTIEIVFRNRRRTQP</sequence>
<feature type="region of interest" description="Disordered" evidence="1">
    <location>
        <begin position="1"/>
        <end position="33"/>
    </location>
</feature>
<evidence type="ECO:0000256" key="2">
    <source>
        <dbReference type="SAM" id="Phobius"/>
    </source>
</evidence>
<organism evidence="3">
    <name type="scientific">Schlesneria paludicola</name>
    <dbReference type="NCBI Taxonomy" id="360056"/>
    <lineage>
        <taxon>Bacteria</taxon>
        <taxon>Pseudomonadati</taxon>
        <taxon>Planctomycetota</taxon>
        <taxon>Planctomycetia</taxon>
        <taxon>Planctomycetales</taxon>
        <taxon>Planctomycetaceae</taxon>
        <taxon>Schlesneria</taxon>
    </lineage>
</organism>
<accession>A0A7C4QNZ6</accession>
<evidence type="ECO:0000313" key="3">
    <source>
        <dbReference type="EMBL" id="HGT39244.1"/>
    </source>
</evidence>
<gene>
    <name evidence="3" type="ORF">ENS64_08280</name>
</gene>
<dbReference type="EMBL" id="DSVQ01000012">
    <property type="protein sequence ID" value="HGT39244.1"/>
    <property type="molecule type" value="Genomic_DNA"/>
</dbReference>
<keyword evidence="2" id="KW-0472">Membrane</keyword>
<reference evidence="3" key="1">
    <citation type="journal article" date="2020" name="mSystems">
        <title>Genome- and Community-Level Interaction Insights into Carbon Utilization and Element Cycling Functions of Hydrothermarchaeota in Hydrothermal Sediment.</title>
        <authorList>
            <person name="Zhou Z."/>
            <person name="Liu Y."/>
            <person name="Xu W."/>
            <person name="Pan J."/>
            <person name="Luo Z.H."/>
            <person name="Li M."/>
        </authorList>
    </citation>
    <scope>NUCLEOTIDE SEQUENCE [LARGE SCALE GENOMIC DNA]</scope>
    <source>
        <strain evidence="3">SpSt-508</strain>
    </source>
</reference>
<keyword evidence="2" id="KW-0812">Transmembrane</keyword>
<feature type="transmembrane region" description="Helical" evidence="2">
    <location>
        <begin position="61"/>
        <end position="84"/>
    </location>
</feature>
<keyword evidence="2" id="KW-1133">Transmembrane helix</keyword>
<name>A0A7C4QNZ6_9PLAN</name>
<evidence type="ECO:0000256" key="1">
    <source>
        <dbReference type="SAM" id="MobiDB-lite"/>
    </source>
</evidence>
<comment type="caution">
    <text evidence="3">The sequence shown here is derived from an EMBL/GenBank/DDBJ whole genome shotgun (WGS) entry which is preliminary data.</text>
</comment>